<dbReference type="Proteomes" id="UP000008909">
    <property type="component" value="Unassembled WGS sequence"/>
</dbReference>
<evidence type="ECO:0000256" key="1">
    <source>
        <dbReference type="SAM" id="MobiDB-lite"/>
    </source>
</evidence>
<evidence type="ECO:0000256" key="2">
    <source>
        <dbReference type="SAM" id="Phobius"/>
    </source>
</evidence>
<sequence>MEGISEALGFSTRDWLKAILAEPRVFRYQNRLQITGELFDSLQTSVAPFDYGVQTIGSADRQNPGNRRWTSGAGWHMLIGRPRYARRRYRCLFRRAVLVDPRRFTLVDPIWTPLPAKDQFLNQITRSGPDYQTKKQDVPFGQTKVTNRNQERTRTEVTPSSIREQVRRRPSRKVKEQSVYRTTDQPMKAPDRTTNRDQRLIGVPIGPTIGPSTLLILMIIAAQGKDSTDIQPILESIGSYIFLVGLVIISRKTKLFNTSFGRRSLRVTVKLTFHLSQNWTGFGKYFHVYSNYCAVMGLKGQISVVLGTIQFCSVLAGTSMAVTNFQYFTNDWLRIYVSVLTSRIAVDRSRSCRKFGDQELYPQYCALLLANFRQLLLIYQPSINFCISVAHLGAEFVHTTQGFVGQHVRVFIKLCLYELATTRDQLKLVGSSTTTIALPNGDNYIFPHYRCAHKFHDISDGLHQIRIQIACARNYTHYSYHYVNGPQQETLRLYFNADDFGHSVYGIIRR</sequence>
<evidence type="ECO:0000313" key="3">
    <source>
        <dbReference type="EMBL" id="GAA55887.1"/>
    </source>
</evidence>
<dbReference type="EMBL" id="DF144105">
    <property type="protein sequence ID" value="GAA55887.1"/>
    <property type="molecule type" value="Genomic_DNA"/>
</dbReference>
<organism evidence="3 4">
    <name type="scientific">Clonorchis sinensis</name>
    <name type="common">Chinese liver fluke</name>
    <dbReference type="NCBI Taxonomy" id="79923"/>
    <lineage>
        <taxon>Eukaryota</taxon>
        <taxon>Metazoa</taxon>
        <taxon>Spiralia</taxon>
        <taxon>Lophotrochozoa</taxon>
        <taxon>Platyhelminthes</taxon>
        <taxon>Trematoda</taxon>
        <taxon>Digenea</taxon>
        <taxon>Opisthorchiida</taxon>
        <taxon>Opisthorchiata</taxon>
        <taxon>Opisthorchiidae</taxon>
        <taxon>Clonorchis</taxon>
    </lineage>
</organism>
<reference key="2">
    <citation type="submission" date="2011-10" db="EMBL/GenBank/DDBJ databases">
        <title>The genome and transcriptome sequence of Clonorchis sinensis provide insights into the carcinogenic liver fluke.</title>
        <authorList>
            <person name="Wang X."/>
            <person name="Huang Y."/>
            <person name="Chen W."/>
            <person name="Liu H."/>
            <person name="Guo L."/>
            <person name="Chen Y."/>
            <person name="Luo F."/>
            <person name="Zhou W."/>
            <person name="Sun J."/>
            <person name="Mao Q."/>
            <person name="Liang P."/>
            <person name="Zhou C."/>
            <person name="Tian Y."/>
            <person name="Men J."/>
            <person name="Lv X."/>
            <person name="Huang L."/>
            <person name="Zhou J."/>
            <person name="Hu Y."/>
            <person name="Li R."/>
            <person name="Zhang F."/>
            <person name="Lei H."/>
            <person name="Li X."/>
            <person name="Hu X."/>
            <person name="Liang C."/>
            <person name="Xu J."/>
            <person name="Wu Z."/>
            <person name="Yu X."/>
        </authorList>
    </citation>
    <scope>NUCLEOTIDE SEQUENCE</scope>
    <source>
        <strain>Henan</strain>
    </source>
</reference>
<keyword evidence="2" id="KW-1133">Transmembrane helix</keyword>
<feature type="transmembrane region" description="Helical" evidence="2">
    <location>
        <begin position="230"/>
        <end position="249"/>
    </location>
</feature>
<gene>
    <name evidence="3" type="ORF">CLF_109267</name>
</gene>
<keyword evidence="4" id="KW-1185">Reference proteome</keyword>
<keyword evidence="2" id="KW-0472">Membrane</keyword>
<protein>
    <submittedName>
        <fullName evidence="3">Uncharacterized protein</fullName>
    </submittedName>
</protein>
<accession>G7YSF7</accession>
<feature type="transmembrane region" description="Helical" evidence="2">
    <location>
        <begin position="200"/>
        <end position="224"/>
    </location>
</feature>
<feature type="region of interest" description="Disordered" evidence="1">
    <location>
        <begin position="128"/>
        <end position="195"/>
    </location>
</feature>
<proteinExistence type="predicted"/>
<evidence type="ECO:0000313" key="4">
    <source>
        <dbReference type="Proteomes" id="UP000008909"/>
    </source>
</evidence>
<keyword evidence="2" id="KW-0812">Transmembrane</keyword>
<name>G7YSF7_CLOSI</name>
<dbReference type="AlphaFoldDB" id="G7YSF7"/>
<reference evidence="3" key="1">
    <citation type="journal article" date="2011" name="Genome Biol.">
        <title>The draft genome of the carcinogenic human liver fluke Clonorchis sinensis.</title>
        <authorList>
            <person name="Wang X."/>
            <person name="Chen W."/>
            <person name="Huang Y."/>
            <person name="Sun J."/>
            <person name="Men J."/>
            <person name="Liu H."/>
            <person name="Luo F."/>
            <person name="Guo L."/>
            <person name="Lv X."/>
            <person name="Deng C."/>
            <person name="Zhou C."/>
            <person name="Fan Y."/>
            <person name="Li X."/>
            <person name="Huang L."/>
            <person name="Hu Y."/>
            <person name="Liang C."/>
            <person name="Hu X."/>
            <person name="Xu J."/>
            <person name="Yu X."/>
        </authorList>
    </citation>
    <scope>NUCLEOTIDE SEQUENCE [LARGE SCALE GENOMIC DNA]</scope>
    <source>
        <strain evidence="3">Henan</strain>
    </source>
</reference>